<dbReference type="FunFam" id="1.25.40.470:FF:000004">
    <property type="entry name" value="WD repeat-containing protein 35"/>
    <property type="match status" value="1"/>
</dbReference>
<dbReference type="Pfam" id="PF25768">
    <property type="entry name" value="TPR_IFT121"/>
    <property type="match status" value="1"/>
</dbReference>
<feature type="domain" description="IFT121-like TPR repeats" evidence="19">
    <location>
        <begin position="1015"/>
        <end position="1114"/>
    </location>
</feature>
<evidence type="ECO:0000259" key="16">
    <source>
        <dbReference type="Pfam" id="PF23387"/>
    </source>
</evidence>
<dbReference type="InterPro" id="IPR001680">
    <property type="entry name" value="WD40_rpt"/>
</dbReference>
<accession>A0A7M5V6P2</accession>
<dbReference type="SUPFAM" id="SSF50978">
    <property type="entry name" value="WD40 repeat-like"/>
    <property type="match status" value="2"/>
</dbReference>
<keyword evidence="7" id="KW-0970">Cilium biogenesis/degradation</keyword>
<feature type="domain" description="IFT80/172/WDR35 TPR" evidence="16">
    <location>
        <begin position="689"/>
        <end position="777"/>
    </location>
</feature>
<dbReference type="InterPro" id="IPR056157">
    <property type="entry name" value="TPR_IFT80_172_dom"/>
</dbReference>
<feature type="domain" description="IFT121/TULP4 N-terminal" evidence="18">
    <location>
        <begin position="1"/>
        <end position="333"/>
    </location>
</feature>
<dbReference type="InterPro" id="IPR017233">
    <property type="entry name" value="WDR35"/>
</dbReference>
<dbReference type="Pfam" id="PF23390">
    <property type="entry name" value="Beta-prop_WDR35_2nd"/>
    <property type="match status" value="1"/>
</dbReference>
<sequence>MFVYLSKKIAIPNNLKLQSIGWNRDHGYIACGGEDGLLKVLRLEAQAGTDAKLKGLAAPSNLSMNQTLEGHSDTVKVITWNEKHHKLTTSDQKGLIIVWILYKGAWYEEMINDRNKSVVCDMKWNTEGQKICIAYEDGAIIMGSVDGNRIWGKELKGIKLSKVEWSPDSKIILFGTNTGEVHIYDNIGNSIGAVSLPCLEGEVSGYNLVSVEWYNGKSGYLEENCPQLAIAYDIGRCQIMRHEFDDEPVLLNITMTIVSLKWSCKGDVLAIAGSQKTSSQDRDVNIVQFYNPFGQHLRTLKVPGKEMKAVSWEGSSLRISLAVDSFIYFANIRPDYKWGYFANTLVYAFTKPERSEWVVIFWDTKSNERYVKYVRNLISITAAAEHCVLVTRADDANMQHVLVLCNAIGTPLDSRYIGIEPCFMAMTAGYVVAASREAFYTWNYKSTRKFNTSELTQTITRKRDGTEKLFHADDVPSGAGEGIQDIKKALASTSDPVCAVCVSEKLVVLGRESGTIQCYSLPRLGLENKYVLNCRPYQFTMNSNSTKLAIIDISGILTFFDFEAKTTNIQTGREQYGEHLKFERKDAWDMKWADDNPDLFAMTEKTRMYIFRNLEPEEPIVCSGYICQFNDLQIQSILLDEIMKDPENPTKESIIDIETKSLRDTRDLLDKVGIDDTYQFVMDNPHPRLWRLLAESALEKLDLEVAEKAFVKCQDYQGIKFVKKLNKLDVEAIRSAEVCAYFQRYDEAEKIYLDADRWDLAVEMRMKLGDWFRVVQLVKWGGGGDDALLEKAWNAIGDYYCDHQKWANAVQYYVEGRNEERISECYYMLEDYKGLEKFSEQLPENHKLLKSIGQMFAGVGLCEQAVSAFTKTGEVKLAIDTCVTLNQWDLAVKLAKQHKHQEINSLLAKYASHLLEKDKKLEAIELYRKASHFIDAAKLIFQLASDIAKTRAHPMRAKKMYVLGGIMIENYHEMMKENATANKNKNKSGGGTNTSTLAGLLQEDYTSSGDSYFIDNAWRGAEAFHFYLLAQRQLYEGRPDAALRTAMQLKDYDDIIDPIDAYSLIALTASSNKAFGVCSKAFIRLENIETLSEDERKRYEELALSIFTRYGAKDGAAPTVECTSCGSHIPEWSTACPSCDSKFSACIVSGRPLMEYQFWMCRLCKHRAHEEEISSYSACPLCHTAL</sequence>
<evidence type="ECO:0000313" key="21">
    <source>
        <dbReference type="Proteomes" id="UP000594262"/>
    </source>
</evidence>
<dbReference type="OrthoDB" id="10260567at2759"/>
<protein>
    <recommendedName>
        <fullName evidence="13">WD repeat-containing protein 35</fullName>
    </recommendedName>
</protein>
<keyword evidence="8" id="KW-0969">Cilium</keyword>
<dbReference type="AlphaFoldDB" id="A0A7M5V6P2"/>
<dbReference type="Pfam" id="PF24797">
    <property type="entry name" value="Beta-prop_WDR35_TULP_N"/>
    <property type="match status" value="1"/>
</dbReference>
<evidence type="ECO:0000259" key="17">
    <source>
        <dbReference type="Pfam" id="PF23390"/>
    </source>
</evidence>
<dbReference type="InterPro" id="IPR015943">
    <property type="entry name" value="WD40/YVTN_repeat-like_dom_sf"/>
</dbReference>
<dbReference type="FunFam" id="2.130.10.10:FF:000187">
    <property type="entry name" value="WD repeat-containing protein 35"/>
    <property type="match status" value="1"/>
</dbReference>
<dbReference type="Gene3D" id="1.25.40.470">
    <property type="match status" value="1"/>
</dbReference>
<keyword evidence="4" id="KW-0963">Cytoplasm</keyword>
<feature type="repeat" description="WD" evidence="14">
    <location>
        <begin position="68"/>
        <end position="99"/>
    </location>
</feature>
<comment type="subcellular location">
    <subcellularLocation>
        <location evidence="3">Cytoplasm</location>
        <location evidence="3">Cytoskeleton</location>
        <location evidence="3">Cilium axoneme</location>
    </subcellularLocation>
    <subcellularLocation>
        <location evidence="1">Cytoplasm</location>
        <location evidence="1">Cytoskeleton</location>
        <location evidence="1">Cilium basal body</location>
    </subcellularLocation>
    <subcellularLocation>
        <location evidence="2">Cytoplasm</location>
        <location evidence="2">Cytoskeleton</location>
        <location evidence="2">Microtubule organizing center</location>
        <location evidence="2">Centrosome</location>
    </subcellularLocation>
</comment>
<dbReference type="SMART" id="SM00320">
    <property type="entry name" value="WD40"/>
    <property type="match status" value="5"/>
</dbReference>
<comment type="function">
    <text evidence="11">As a component of the IFT complex A (IFT-A), a complex required for retrograde ciliary transport and entry into cilia of G protein-coupled receptors (GPCRs), it is involved in ciliogenesis and ciliary protein trafficking. May promote CASP3 activation and TNF-stimulated apoptosis.</text>
</comment>
<keyword evidence="6" id="KW-0677">Repeat</keyword>
<evidence type="ECO:0000256" key="1">
    <source>
        <dbReference type="ARBA" id="ARBA00004120"/>
    </source>
</evidence>
<organism evidence="20 21">
    <name type="scientific">Clytia hemisphaerica</name>
    <dbReference type="NCBI Taxonomy" id="252671"/>
    <lineage>
        <taxon>Eukaryota</taxon>
        <taxon>Metazoa</taxon>
        <taxon>Cnidaria</taxon>
        <taxon>Hydrozoa</taxon>
        <taxon>Hydroidolina</taxon>
        <taxon>Leptothecata</taxon>
        <taxon>Obeliida</taxon>
        <taxon>Clytiidae</taxon>
        <taxon>Clytia</taxon>
    </lineage>
</organism>
<dbReference type="Proteomes" id="UP000594262">
    <property type="component" value="Unplaced"/>
</dbReference>
<proteinExistence type="predicted"/>
<dbReference type="PANTHER" id="PTHR12764:SF5">
    <property type="entry name" value="LD29485P"/>
    <property type="match status" value="1"/>
</dbReference>
<dbReference type="InterPro" id="IPR057361">
    <property type="entry name" value="TPR_WDR35"/>
</dbReference>
<keyword evidence="21" id="KW-1185">Reference proteome</keyword>
<dbReference type="Pfam" id="PF23145">
    <property type="entry name" value="Zf_2nd_IFT121"/>
    <property type="match status" value="1"/>
</dbReference>
<evidence type="ECO:0000256" key="13">
    <source>
        <dbReference type="ARBA" id="ARBA00070596"/>
    </source>
</evidence>
<dbReference type="InterPro" id="IPR036322">
    <property type="entry name" value="WD40_repeat_dom_sf"/>
</dbReference>
<feature type="domain" description="IFT121 second beta-propeller" evidence="17">
    <location>
        <begin position="338"/>
        <end position="658"/>
    </location>
</feature>
<evidence type="ECO:0000256" key="7">
    <source>
        <dbReference type="ARBA" id="ARBA00022794"/>
    </source>
</evidence>
<dbReference type="Pfam" id="PF25170">
    <property type="entry name" value="TPR_WDR35"/>
    <property type="match status" value="1"/>
</dbReference>
<evidence type="ECO:0000256" key="8">
    <source>
        <dbReference type="ARBA" id="ARBA00023069"/>
    </source>
</evidence>
<evidence type="ECO:0000256" key="14">
    <source>
        <dbReference type="PROSITE-ProRule" id="PRU00221"/>
    </source>
</evidence>
<dbReference type="Pfam" id="PF23387">
    <property type="entry name" value="TPR_IFT80_172"/>
    <property type="match status" value="1"/>
</dbReference>
<dbReference type="RefSeq" id="XP_066933644.1">
    <property type="nucleotide sequence ID" value="XM_067077543.1"/>
</dbReference>
<dbReference type="EnsemblMetazoa" id="CLYHEMT010726.1">
    <property type="protein sequence ID" value="CLYHEMP010726.1"/>
    <property type="gene ID" value="CLYHEMG010726"/>
</dbReference>
<evidence type="ECO:0000313" key="20">
    <source>
        <dbReference type="EnsemblMetazoa" id="CLYHEMP010726.1"/>
    </source>
</evidence>
<evidence type="ECO:0000256" key="6">
    <source>
        <dbReference type="ARBA" id="ARBA00022737"/>
    </source>
</evidence>
<dbReference type="GO" id="GO:0061512">
    <property type="term" value="P:protein localization to cilium"/>
    <property type="evidence" value="ECO:0007669"/>
    <property type="project" value="TreeGrafter"/>
</dbReference>
<evidence type="ECO:0000256" key="5">
    <source>
        <dbReference type="ARBA" id="ARBA00022574"/>
    </source>
</evidence>
<evidence type="ECO:0000259" key="18">
    <source>
        <dbReference type="Pfam" id="PF24797"/>
    </source>
</evidence>
<dbReference type="InterPro" id="IPR056158">
    <property type="entry name" value="Beta-prop_IFT121_2nd"/>
</dbReference>
<dbReference type="GeneID" id="136821311"/>
<dbReference type="PROSITE" id="PS50082">
    <property type="entry name" value="WD_REPEATS_2"/>
    <property type="match status" value="1"/>
</dbReference>
<dbReference type="PIRSF" id="PIRSF037536">
    <property type="entry name" value="WD_repeat_p35"/>
    <property type="match status" value="1"/>
</dbReference>
<keyword evidence="5 14" id="KW-0853">WD repeat</keyword>
<reference evidence="20" key="1">
    <citation type="submission" date="2021-01" db="UniProtKB">
        <authorList>
            <consortium name="EnsemblMetazoa"/>
        </authorList>
    </citation>
    <scope>IDENTIFICATION</scope>
</reference>
<dbReference type="GO" id="GO:1905515">
    <property type="term" value="P:non-motile cilium assembly"/>
    <property type="evidence" value="ECO:0007669"/>
    <property type="project" value="TreeGrafter"/>
</dbReference>
<dbReference type="InterPro" id="IPR057979">
    <property type="entry name" value="TPR_IFT121"/>
</dbReference>
<dbReference type="Gene3D" id="2.130.10.10">
    <property type="entry name" value="YVTN repeat-like/Quinoprotein amine dehydrogenase"/>
    <property type="match status" value="1"/>
</dbReference>
<dbReference type="InterPro" id="IPR039857">
    <property type="entry name" value="Ift122/121"/>
</dbReference>
<keyword evidence="9" id="KW-0206">Cytoskeleton</keyword>
<name>A0A7M5V6P2_9CNID</name>
<evidence type="ECO:0000256" key="9">
    <source>
        <dbReference type="ARBA" id="ARBA00023212"/>
    </source>
</evidence>
<keyword evidence="10" id="KW-0966">Cell projection</keyword>
<feature type="domain" description="IFT121-like zinc finger" evidence="15">
    <location>
        <begin position="1145"/>
        <end position="1185"/>
    </location>
</feature>
<dbReference type="GO" id="GO:0035721">
    <property type="term" value="P:intraciliary retrograde transport"/>
    <property type="evidence" value="ECO:0007669"/>
    <property type="project" value="TreeGrafter"/>
</dbReference>
<dbReference type="GO" id="GO:0030991">
    <property type="term" value="C:intraciliary transport particle A"/>
    <property type="evidence" value="ECO:0007669"/>
    <property type="project" value="TreeGrafter"/>
</dbReference>
<dbReference type="GO" id="GO:0005813">
    <property type="term" value="C:centrosome"/>
    <property type="evidence" value="ECO:0007669"/>
    <property type="project" value="UniProtKB-SubCell"/>
</dbReference>
<evidence type="ECO:0000256" key="12">
    <source>
        <dbReference type="ARBA" id="ARBA00062232"/>
    </source>
</evidence>
<evidence type="ECO:0000256" key="4">
    <source>
        <dbReference type="ARBA" id="ARBA00022490"/>
    </source>
</evidence>
<evidence type="ECO:0000259" key="19">
    <source>
        <dbReference type="Pfam" id="PF25768"/>
    </source>
</evidence>
<evidence type="ECO:0000256" key="2">
    <source>
        <dbReference type="ARBA" id="ARBA00004300"/>
    </source>
</evidence>
<evidence type="ECO:0000259" key="15">
    <source>
        <dbReference type="Pfam" id="PF23145"/>
    </source>
</evidence>
<evidence type="ECO:0000256" key="11">
    <source>
        <dbReference type="ARBA" id="ARBA00058990"/>
    </source>
</evidence>
<comment type="subunit">
    <text evidence="12">Component of the IFT complex A (IFT-A) complex. IFT-A complex is divided into a core subcomplex composed of IFT122:IFT140:WDR19 which is associated with TULP3 and a peripheral subcomplex composed of IFT43:WDR35:TTC21B. Interacts directy with IFT122, ITF43 and TTC21B. Interacts with IFT43. Interacts with CFAP61.</text>
</comment>
<dbReference type="InterPro" id="IPR056170">
    <property type="entry name" value="Znf_IFT121-like"/>
</dbReference>
<dbReference type="PANTHER" id="PTHR12764">
    <property type="entry name" value="WD REPEAT DOMAIN-RELATED"/>
    <property type="match status" value="1"/>
</dbReference>
<evidence type="ECO:0000256" key="10">
    <source>
        <dbReference type="ARBA" id="ARBA00023273"/>
    </source>
</evidence>
<dbReference type="InterPro" id="IPR056159">
    <property type="entry name" value="Beta-prop_IFT121_TULP_N"/>
</dbReference>
<dbReference type="GO" id="GO:0005930">
    <property type="term" value="C:axoneme"/>
    <property type="evidence" value="ECO:0007669"/>
    <property type="project" value="UniProtKB-SubCell"/>
</dbReference>
<evidence type="ECO:0000256" key="3">
    <source>
        <dbReference type="ARBA" id="ARBA00004430"/>
    </source>
</evidence>
<dbReference type="GO" id="GO:0097730">
    <property type="term" value="C:non-motile cilium"/>
    <property type="evidence" value="ECO:0007669"/>
    <property type="project" value="TreeGrafter"/>
</dbReference>